<name>A0AAD7RYI0_9TELE</name>
<protein>
    <recommendedName>
        <fullName evidence="3">Integrase catalytic domain-containing protein</fullName>
    </recommendedName>
</protein>
<dbReference type="SUPFAM" id="SSF53098">
    <property type="entry name" value="Ribonuclease H-like"/>
    <property type="match status" value="1"/>
</dbReference>
<dbReference type="InterPro" id="IPR012337">
    <property type="entry name" value="RNaseH-like_sf"/>
</dbReference>
<evidence type="ECO:0008006" key="3">
    <source>
        <dbReference type="Google" id="ProtNLM"/>
    </source>
</evidence>
<dbReference type="InterPro" id="IPR036397">
    <property type="entry name" value="RNaseH_sf"/>
</dbReference>
<accession>A0AAD7RYI0</accession>
<sequence>MRSADVACAFTCAWIARFGALSDISSDRGPQFTYELWGAVAQGLGVKLHHTTTYHPAHWGPLQPPYDASQRPGTKPLWSTSVVNRTTFPWTVSSRPTWIGTGP</sequence>
<reference evidence="1" key="1">
    <citation type="journal article" date="2023" name="Science">
        <title>Genome structures resolve the early diversification of teleost fishes.</title>
        <authorList>
            <person name="Parey E."/>
            <person name="Louis A."/>
            <person name="Montfort J."/>
            <person name="Bouchez O."/>
            <person name="Roques C."/>
            <person name="Iampietro C."/>
            <person name="Lluch J."/>
            <person name="Castinel A."/>
            <person name="Donnadieu C."/>
            <person name="Desvignes T."/>
            <person name="Floi Bucao C."/>
            <person name="Jouanno E."/>
            <person name="Wen M."/>
            <person name="Mejri S."/>
            <person name="Dirks R."/>
            <person name="Jansen H."/>
            <person name="Henkel C."/>
            <person name="Chen W.J."/>
            <person name="Zahm M."/>
            <person name="Cabau C."/>
            <person name="Klopp C."/>
            <person name="Thompson A.W."/>
            <person name="Robinson-Rechavi M."/>
            <person name="Braasch I."/>
            <person name="Lecointre G."/>
            <person name="Bobe J."/>
            <person name="Postlethwait J.H."/>
            <person name="Berthelot C."/>
            <person name="Roest Crollius H."/>
            <person name="Guiguen Y."/>
        </authorList>
    </citation>
    <scope>NUCLEOTIDE SEQUENCE</scope>
    <source>
        <strain evidence="1">NC1722</strain>
    </source>
</reference>
<organism evidence="1 2">
    <name type="scientific">Aldrovandia affinis</name>
    <dbReference type="NCBI Taxonomy" id="143900"/>
    <lineage>
        <taxon>Eukaryota</taxon>
        <taxon>Metazoa</taxon>
        <taxon>Chordata</taxon>
        <taxon>Craniata</taxon>
        <taxon>Vertebrata</taxon>
        <taxon>Euteleostomi</taxon>
        <taxon>Actinopterygii</taxon>
        <taxon>Neopterygii</taxon>
        <taxon>Teleostei</taxon>
        <taxon>Notacanthiformes</taxon>
        <taxon>Halosauridae</taxon>
        <taxon>Aldrovandia</taxon>
    </lineage>
</organism>
<dbReference type="GO" id="GO:0003676">
    <property type="term" value="F:nucleic acid binding"/>
    <property type="evidence" value="ECO:0007669"/>
    <property type="project" value="InterPro"/>
</dbReference>
<dbReference type="Gene3D" id="3.30.420.10">
    <property type="entry name" value="Ribonuclease H-like superfamily/Ribonuclease H"/>
    <property type="match status" value="1"/>
</dbReference>
<dbReference type="AlphaFoldDB" id="A0AAD7RYI0"/>
<comment type="caution">
    <text evidence="1">The sequence shown here is derived from an EMBL/GenBank/DDBJ whole genome shotgun (WGS) entry which is preliminary data.</text>
</comment>
<dbReference type="EMBL" id="JAINUG010000144">
    <property type="protein sequence ID" value="KAJ8392629.1"/>
    <property type="molecule type" value="Genomic_DNA"/>
</dbReference>
<gene>
    <name evidence="1" type="ORF">AAFF_G00073030</name>
</gene>
<proteinExistence type="predicted"/>
<dbReference type="Proteomes" id="UP001221898">
    <property type="component" value="Unassembled WGS sequence"/>
</dbReference>
<keyword evidence="2" id="KW-1185">Reference proteome</keyword>
<evidence type="ECO:0000313" key="2">
    <source>
        <dbReference type="Proteomes" id="UP001221898"/>
    </source>
</evidence>
<evidence type="ECO:0000313" key="1">
    <source>
        <dbReference type="EMBL" id="KAJ8392629.1"/>
    </source>
</evidence>